<dbReference type="RefSeq" id="WP_126702847.1">
    <property type="nucleotide sequence ID" value="NZ_CP034593.1"/>
</dbReference>
<evidence type="ECO:0000256" key="2">
    <source>
        <dbReference type="ARBA" id="ARBA00005695"/>
    </source>
</evidence>
<evidence type="ECO:0000256" key="4">
    <source>
        <dbReference type="SAM" id="SignalP"/>
    </source>
</evidence>
<evidence type="ECO:0000259" key="5">
    <source>
        <dbReference type="Pfam" id="PF00496"/>
    </source>
</evidence>
<keyword evidence="3 4" id="KW-0732">Signal</keyword>
<dbReference type="KEGG" id="flh:EJ997_00580"/>
<comment type="similarity">
    <text evidence="2">Belongs to the bacterial solute-binding protein 5 family.</text>
</comment>
<organism evidence="6 7">
    <name type="scientific">Flaviflexus ciconiae</name>
    <dbReference type="NCBI Taxonomy" id="2496867"/>
    <lineage>
        <taxon>Bacteria</taxon>
        <taxon>Bacillati</taxon>
        <taxon>Actinomycetota</taxon>
        <taxon>Actinomycetes</taxon>
        <taxon>Actinomycetales</taxon>
        <taxon>Actinomycetaceae</taxon>
        <taxon>Flaviflexus</taxon>
    </lineage>
</organism>
<dbReference type="PANTHER" id="PTHR30290">
    <property type="entry name" value="PERIPLASMIC BINDING COMPONENT OF ABC TRANSPORTER"/>
    <property type="match status" value="1"/>
</dbReference>
<dbReference type="Proteomes" id="UP000280344">
    <property type="component" value="Chromosome"/>
</dbReference>
<dbReference type="GO" id="GO:0042597">
    <property type="term" value="C:periplasmic space"/>
    <property type="evidence" value="ECO:0007669"/>
    <property type="project" value="UniProtKB-ARBA"/>
</dbReference>
<dbReference type="PIRSF" id="PIRSF002741">
    <property type="entry name" value="MppA"/>
    <property type="match status" value="1"/>
</dbReference>
<dbReference type="OrthoDB" id="7888869at2"/>
<dbReference type="Gene3D" id="3.10.105.10">
    <property type="entry name" value="Dipeptide-binding Protein, Domain 3"/>
    <property type="match status" value="1"/>
</dbReference>
<keyword evidence="7" id="KW-1185">Reference proteome</keyword>
<dbReference type="Gene3D" id="3.40.190.10">
    <property type="entry name" value="Periplasmic binding protein-like II"/>
    <property type="match status" value="1"/>
</dbReference>
<dbReference type="Pfam" id="PF00496">
    <property type="entry name" value="SBP_bac_5"/>
    <property type="match status" value="1"/>
</dbReference>
<reference evidence="6 7" key="1">
    <citation type="submission" date="2018-12" db="EMBL/GenBank/DDBJ databases">
        <title>Complete genome sequence of Flaviflexus sp. H23T48.</title>
        <authorList>
            <person name="Bae J.-W."/>
            <person name="Lee J.-Y."/>
        </authorList>
    </citation>
    <scope>NUCLEOTIDE SEQUENCE [LARGE SCALE GENOMIC DNA]</scope>
    <source>
        <strain evidence="6 7">H23T48</strain>
    </source>
</reference>
<evidence type="ECO:0000313" key="6">
    <source>
        <dbReference type="EMBL" id="AZQ76038.1"/>
    </source>
</evidence>
<evidence type="ECO:0000256" key="1">
    <source>
        <dbReference type="ARBA" id="ARBA00004193"/>
    </source>
</evidence>
<dbReference type="PROSITE" id="PS51257">
    <property type="entry name" value="PROKAR_LIPOPROTEIN"/>
    <property type="match status" value="1"/>
</dbReference>
<evidence type="ECO:0000313" key="7">
    <source>
        <dbReference type="Proteomes" id="UP000280344"/>
    </source>
</evidence>
<dbReference type="GO" id="GO:0043190">
    <property type="term" value="C:ATP-binding cassette (ABC) transporter complex"/>
    <property type="evidence" value="ECO:0007669"/>
    <property type="project" value="InterPro"/>
</dbReference>
<accession>A0A3Q9G5V5</accession>
<name>A0A3Q9G5V5_9ACTO</name>
<feature type="domain" description="Solute-binding protein family 5" evidence="5">
    <location>
        <begin position="91"/>
        <end position="457"/>
    </location>
</feature>
<dbReference type="GO" id="GO:1904680">
    <property type="term" value="F:peptide transmembrane transporter activity"/>
    <property type="evidence" value="ECO:0007669"/>
    <property type="project" value="TreeGrafter"/>
</dbReference>
<dbReference type="InterPro" id="IPR030678">
    <property type="entry name" value="Peptide/Ni-bd"/>
</dbReference>
<dbReference type="SUPFAM" id="SSF53850">
    <property type="entry name" value="Periplasmic binding protein-like II"/>
    <property type="match status" value="1"/>
</dbReference>
<feature type="chain" id="PRO_5039429702" evidence="4">
    <location>
        <begin position="26"/>
        <end position="564"/>
    </location>
</feature>
<proteinExistence type="inferred from homology"/>
<dbReference type="InterPro" id="IPR023765">
    <property type="entry name" value="SBP_5_CS"/>
</dbReference>
<dbReference type="Gene3D" id="3.90.76.10">
    <property type="entry name" value="Dipeptide-binding Protein, Domain 1"/>
    <property type="match status" value="1"/>
</dbReference>
<dbReference type="AlphaFoldDB" id="A0A3Q9G5V5"/>
<dbReference type="InterPro" id="IPR039424">
    <property type="entry name" value="SBP_5"/>
</dbReference>
<sequence>MSSRRNTLRRFAAVAAVAMIGLVGACGDTGNDTGDSTNGEVKDGPTLTVWAGSNIPIVANFNPYSPTALHGALGGVYEPLFLYNKIQDVDPIPLLGEEATWNDDGTELEISLREGVKWNDGEDFTADDVVYSFTNDAVQLDFIESVEAVDGNTVKFTFTIPSFRNEYSLLGATYIVPQHVYSDLDDLVTFANDDAPVGTGPFMVDSATDAGYTMVANENYWDTERPSIDRVQYLGIDGAASAESLLKSKELDYTTMFAPQPDSIINAADLGYLNVTSPNPTVGLICSNAELGCQGMQTDKAVRQALSVAIDRGEINEKAYYNLAQLGSPAFVQPGRDDAWVADGIDTLNPEDAQPEEAKRILEEAGYTMGSDGYFEKDGQRLSIKIETVEGWSDQNAAADLMTAQAKDAGIELINNTITQDQYSDRRMTGDYEIFLGALFGTPTSDPFQIYRNSFTTEFTQPVGTQLEPTQTNYSRYSNPEVDAAITAAAATNDEEELKELYAEVQRHIVEDVPYLSLFHAGSQTFYNQTNFTGWPSEDDLYVFPASWDGVSAAYVLSSLEYAE</sequence>
<comment type="subcellular location">
    <subcellularLocation>
        <location evidence="1">Cell membrane</location>
        <topology evidence="1">Lipid-anchor</topology>
    </subcellularLocation>
</comment>
<dbReference type="InterPro" id="IPR000914">
    <property type="entry name" value="SBP_5_dom"/>
</dbReference>
<protein>
    <submittedName>
        <fullName evidence="6">ABC transporter substrate-binding protein</fullName>
    </submittedName>
</protein>
<dbReference type="GO" id="GO:0015833">
    <property type="term" value="P:peptide transport"/>
    <property type="evidence" value="ECO:0007669"/>
    <property type="project" value="TreeGrafter"/>
</dbReference>
<dbReference type="PROSITE" id="PS01040">
    <property type="entry name" value="SBP_BACTERIAL_5"/>
    <property type="match status" value="1"/>
</dbReference>
<dbReference type="EMBL" id="CP034593">
    <property type="protein sequence ID" value="AZQ76038.1"/>
    <property type="molecule type" value="Genomic_DNA"/>
</dbReference>
<feature type="signal peptide" evidence="4">
    <location>
        <begin position="1"/>
        <end position="25"/>
    </location>
</feature>
<dbReference type="CDD" id="cd08509">
    <property type="entry name" value="PBP2_TmCBP_oligosaccharides_like"/>
    <property type="match status" value="1"/>
</dbReference>
<gene>
    <name evidence="6" type="ORF">EJ997_00580</name>
</gene>
<evidence type="ECO:0000256" key="3">
    <source>
        <dbReference type="ARBA" id="ARBA00022729"/>
    </source>
</evidence>